<gene>
    <name evidence="11" type="ORF">EHS25_002457</name>
</gene>
<dbReference type="SMART" id="SM01050">
    <property type="entry name" value="CactinC_cactus"/>
    <property type="match status" value="1"/>
</dbReference>
<dbReference type="InterPro" id="IPR013087">
    <property type="entry name" value="Znf_C2H2_type"/>
</dbReference>
<dbReference type="Pfam" id="PF16835">
    <property type="entry name" value="SF3A2"/>
    <property type="match status" value="1"/>
</dbReference>
<evidence type="ECO:0000256" key="9">
    <source>
        <dbReference type="SAM" id="MobiDB-lite"/>
    </source>
</evidence>
<evidence type="ECO:0000256" key="5">
    <source>
        <dbReference type="ARBA" id="ARBA00022771"/>
    </source>
</evidence>
<comment type="similarity">
    <text evidence="1">Belongs to the SF3A2 family.</text>
</comment>
<dbReference type="EMBL" id="RSCD01000014">
    <property type="protein sequence ID" value="RSH89345.1"/>
    <property type="molecule type" value="Genomic_DNA"/>
</dbReference>
<dbReference type="InterPro" id="IPR003604">
    <property type="entry name" value="Matrin/U1-like-C_Znf_C2H2"/>
</dbReference>
<evidence type="ECO:0000256" key="3">
    <source>
        <dbReference type="ARBA" id="ARBA00022723"/>
    </source>
</evidence>
<dbReference type="GO" id="GO:0000245">
    <property type="term" value="P:spliceosomal complex assembly"/>
    <property type="evidence" value="ECO:0007669"/>
    <property type="project" value="TreeGrafter"/>
</dbReference>
<organism evidence="11 12">
    <name type="scientific">Saitozyma podzolica</name>
    <dbReference type="NCBI Taxonomy" id="1890683"/>
    <lineage>
        <taxon>Eukaryota</taxon>
        <taxon>Fungi</taxon>
        <taxon>Dikarya</taxon>
        <taxon>Basidiomycota</taxon>
        <taxon>Agaricomycotina</taxon>
        <taxon>Tremellomycetes</taxon>
        <taxon>Tremellales</taxon>
        <taxon>Trimorphomycetaceae</taxon>
        <taxon>Saitozyma</taxon>
    </lineage>
</organism>
<evidence type="ECO:0000256" key="1">
    <source>
        <dbReference type="ARBA" id="ARBA00008995"/>
    </source>
</evidence>
<keyword evidence="4" id="KW-0747">Spliceosome</keyword>
<dbReference type="InterPro" id="IPR052092">
    <property type="entry name" value="SF3A2"/>
</dbReference>
<keyword evidence="2" id="KW-0507">mRNA processing</keyword>
<dbReference type="FunFam" id="2.60.40.2690:FF:000003">
    <property type="entry name" value="Splicing factor 3a, subunit 2"/>
    <property type="match status" value="1"/>
</dbReference>
<evidence type="ECO:0000256" key="6">
    <source>
        <dbReference type="ARBA" id="ARBA00022833"/>
    </source>
</evidence>
<reference evidence="11 12" key="1">
    <citation type="submission" date="2018-11" db="EMBL/GenBank/DDBJ databases">
        <title>Genome sequence of Saitozyma podzolica DSM 27192.</title>
        <authorList>
            <person name="Aliyu H."/>
            <person name="Gorte O."/>
            <person name="Ochsenreither K."/>
        </authorList>
    </citation>
    <scope>NUCLEOTIDE SEQUENCE [LARGE SCALE GENOMIC DNA]</scope>
    <source>
        <strain evidence="11 12">DSM 27192</strain>
    </source>
</reference>
<name>A0A427YDW7_9TREE</name>
<dbReference type="GO" id="GO:0071004">
    <property type="term" value="C:U2-type prespliceosome"/>
    <property type="evidence" value="ECO:0007669"/>
    <property type="project" value="TreeGrafter"/>
</dbReference>
<dbReference type="PANTHER" id="PTHR23205">
    <property type="entry name" value="SPLICING FACTOR 3A SUBUNIT 2"/>
    <property type="match status" value="1"/>
</dbReference>
<dbReference type="Pfam" id="PF12874">
    <property type="entry name" value="zf-met"/>
    <property type="match status" value="1"/>
</dbReference>
<dbReference type="AlphaFoldDB" id="A0A427YDW7"/>
<dbReference type="PANTHER" id="PTHR23205:SF0">
    <property type="entry name" value="SPLICING FACTOR 3A SUBUNIT 2"/>
    <property type="match status" value="1"/>
</dbReference>
<feature type="region of interest" description="Disordered" evidence="9">
    <location>
        <begin position="1"/>
        <end position="21"/>
    </location>
</feature>
<evidence type="ECO:0000313" key="11">
    <source>
        <dbReference type="EMBL" id="RSH89345.1"/>
    </source>
</evidence>
<dbReference type="SMART" id="SM00451">
    <property type="entry name" value="ZnF_U1"/>
    <property type="match status" value="1"/>
</dbReference>
<keyword evidence="8" id="KW-0539">Nucleus</keyword>
<evidence type="ECO:0000256" key="7">
    <source>
        <dbReference type="ARBA" id="ARBA00023187"/>
    </source>
</evidence>
<keyword evidence="5" id="KW-0863">Zinc-finger</keyword>
<keyword evidence="12" id="KW-1185">Reference proteome</keyword>
<dbReference type="GO" id="GO:0008270">
    <property type="term" value="F:zinc ion binding"/>
    <property type="evidence" value="ECO:0007669"/>
    <property type="project" value="UniProtKB-KW"/>
</dbReference>
<dbReference type="SUPFAM" id="SSF57667">
    <property type="entry name" value="beta-beta-alpha zinc fingers"/>
    <property type="match status" value="1"/>
</dbReference>
<evidence type="ECO:0000256" key="4">
    <source>
        <dbReference type="ARBA" id="ARBA00022728"/>
    </source>
</evidence>
<keyword evidence="7" id="KW-0508">mRNA splicing</keyword>
<protein>
    <recommendedName>
        <fullName evidence="10">U1-type domain-containing protein</fullName>
    </recommendedName>
</protein>
<evidence type="ECO:0000256" key="8">
    <source>
        <dbReference type="ARBA" id="ARBA00023242"/>
    </source>
</evidence>
<evidence type="ECO:0000256" key="2">
    <source>
        <dbReference type="ARBA" id="ARBA00022664"/>
    </source>
</evidence>
<proteinExistence type="inferred from homology"/>
<evidence type="ECO:0000259" key="10">
    <source>
        <dbReference type="SMART" id="SM00451"/>
    </source>
</evidence>
<dbReference type="InterPro" id="IPR036236">
    <property type="entry name" value="Znf_C2H2_sf"/>
</dbReference>
<evidence type="ECO:0000313" key="12">
    <source>
        <dbReference type="Proteomes" id="UP000279259"/>
    </source>
</evidence>
<comment type="caution">
    <text evidence="11">The sequence shown here is derived from an EMBL/GenBank/DDBJ whole genome shotgun (WGS) entry which is preliminary data.</text>
</comment>
<dbReference type="OrthoDB" id="10250970at2759"/>
<accession>A0A427YDW7</accession>
<dbReference type="GO" id="GO:0005686">
    <property type="term" value="C:U2 snRNP"/>
    <property type="evidence" value="ECO:0007669"/>
    <property type="project" value="TreeGrafter"/>
</dbReference>
<dbReference type="GO" id="GO:0003676">
    <property type="term" value="F:nucleic acid binding"/>
    <property type="evidence" value="ECO:0007669"/>
    <property type="project" value="InterPro"/>
</dbReference>
<dbReference type="GO" id="GO:0071013">
    <property type="term" value="C:catalytic step 2 spliceosome"/>
    <property type="evidence" value="ECO:0007669"/>
    <property type="project" value="TreeGrafter"/>
</dbReference>
<sequence>MDYQNRAGANKGSGGVAGGSETAIDRRERLRKLALETIDLAKDPYILRTHLGTLECRLCLTLHVNEGSYLAHTQGKKHQTNLARRAARDNKESTLMIQAPSSAPQVRKKVFVKIGRPGYKIIKIREPVSQRMGLLFTVSLPEIKAGERPRRRFMSAFEQKREVPNRAFQYMVLAAEPYETIAFAIPAKEMVDEEEDGESIWEHWDADEKVYSCQFLFK</sequence>
<dbReference type="InterPro" id="IPR031781">
    <property type="entry name" value="SF3A2_dom"/>
</dbReference>
<dbReference type="STRING" id="1890683.A0A427YDW7"/>
<dbReference type="Proteomes" id="UP000279259">
    <property type="component" value="Unassembled WGS sequence"/>
</dbReference>
<keyword evidence="3" id="KW-0479">Metal-binding</keyword>
<keyword evidence="6" id="KW-0862">Zinc</keyword>
<dbReference type="Gene3D" id="2.60.40.2690">
    <property type="match status" value="1"/>
</dbReference>
<feature type="domain" description="U1-type" evidence="10">
    <location>
        <begin position="51"/>
        <end position="85"/>
    </location>
</feature>